<comment type="caution">
    <text evidence="2">The sequence shown here is derived from an EMBL/GenBank/DDBJ whole genome shotgun (WGS) entry which is preliminary data.</text>
</comment>
<reference evidence="2 3" key="1">
    <citation type="journal article" date="2021" name="Nat. Commun.">
        <title>Reductive evolution and unique predatory mode in the CPR bacterium Vampirococcus lugosii.</title>
        <authorList>
            <person name="Moreira D."/>
            <person name="Zivanovic Y."/>
            <person name="Lopez-Archilla A.I."/>
            <person name="Iniesto M."/>
            <person name="Lopez-Garcia P."/>
        </authorList>
    </citation>
    <scope>NUCLEOTIDE SEQUENCE [LARGE SCALE GENOMIC DNA]</scope>
    <source>
        <strain evidence="2">Chiprana</strain>
    </source>
</reference>
<evidence type="ECO:0000313" key="3">
    <source>
        <dbReference type="Proteomes" id="UP000680365"/>
    </source>
</evidence>
<dbReference type="EMBL" id="JAEDAM010000017">
    <property type="protein sequence ID" value="MBS8121811.1"/>
    <property type="molecule type" value="Genomic_DNA"/>
</dbReference>
<dbReference type="InterPro" id="IPR002871">
    <property type="entry name" value="NIF_FeS_clus_asmbl_NifU_N"/>
</dbReference>
<dbReference type="Pfam" id="PF01592">
    <property type="entry name" value="NifU_N"/>
    <property type="match status" value="1"/>
</dbReference>
<keyword evidence="3" id="KW-1185">Reference proteome</keyword>
<feature type="domain" description="NIF system FeS cluster assembly NifU N-terminal" evidence="1">
    <location>
        <begin position="8"/>
        <end position="121"/>
    </location>
</feature>
<dbReference type="Proteomes" id="UP000680365">
    <property type="component" value="Unassembled WGS sequence"/>
</dbReference>
<dbReference type="Gene3D" id="3.90.1010.10">
    <property type="match status" value="1"/>
</dbReference>
<protein>
    <submittedName>
        <fullName evidence="2">Fe-S cluster protein</fullName>
    </submittedName>
</protein>
<accession>A0ABS5QKS3</accession>
<organism evidence="2 3">
    <name type="scientific">Candidatus Vampirococcus lugosii</name>
    <dbReference type="NCBI Taxonomy" id="2789015"/>
    <lineage>
        <taxon>Bacteria</taxon>
        <taxon>Candidatus Absconditibacteriota</taxon>
        <taxon>Vampirococcus</taxon>
    </lineage>
</organism>
<evidence type="ECO:0000313" key="2">
    <source>
        <dbReference type="EMBL" id="MBS8121811.1"/>
    </source>
</evidence>
<dbReference type="RefSeq" id="WP_213348710.1">
    <property type="nucleotide sequence ID" value="NZ_JAEDAM010000017.1"/>
</dbReference>
<evidence type="ECO:0000259" key="1">
    <source>
        <dbReference type="Pfam" id="PF01592"/>
    </source>
</evidence>
<proteinExistence type="predicted"/>
<gene>
    <name evidence="2" type="ORF">VAMP_27n154</name>
</gene>
<dbReference type="SUPFAM" id="SSF82649">
    <property type="entry name" value="SufE/NifU"/>
    <property type="match status" value="1"/>
</dbReference>
<sequence length="136" mass="15378">MFDIATLIQDYSSNPVNNYEMKDFDISYQEGNPVCGDGINVFLKIENNKIKEFSFTGDTSMITTTAVSLLAEEIQGIDLQEILAWDLDFMREELGMQVSSRRNRAVLLGLLATRNAIHKYINDGKIDDFDDLGLDD</sequence>
<dbReference type="CDD" id="cd06664">
    <property type="entry name" value="IscU_like"/>
    <property type="match status" value="1"/>
</dbReference>
<name>A0ABS5QKS3_9BACT</name>